<dbReference type="InterPro" id="IPR036390">
    <property type="entry name" value="WH_DNA-bd_sf"/>
</dbReference>
<dbReference type="SMART" id="SM00347">
    <property type="entry name" value="HTH_MARR"/>
    <property type="match status" value="1"/>
</dbReference>
<dbReference type="InterPro" id="IPR000835">
    <property type="entry name" value="HTH_MarR-typ"/>
</dbReference>
<keyword evidence="2" id="KW-0238">DNA-binding</keyword>
<evidence type="ECO:0000256" key="2">
    <source>
        <dbReference type="ARBA" id="ARBA00023125"/>
    </source>
</evidence>
<dbReference type="GO" id="GO:0003677">
    <property type="term" value="F:DNA binding"/>
    <property type="evidence" value="ECO:0007669"/>
    <property type="project" value="UniProtKB-KW"/>
</dbReference>
<dbReference type="InterPro" id="IPR039422">
    <property type="entry name" value="MarR/SlyA-like"/>
</dbReference>
<protein>
    <submittedName>
        <fullName evidence="5">MarR family transcriptional regulator</fullName>
    </submittedName>
</protein>
<sequence length="153" mass="17987">MTLSEISRELRFVIDARFKDHGVSNARWQVLWVLEELGEPVSQKRIANLLGIECPTLVRMLDRLEEDGLVRRQPSVEDRRVKLVELCSKAEPLLEDMHDTIVRFEQELYADFTEEELVKTHEVLLRLRDKVFELSGKTREDIIDHISQRLNCC</sequence>
<dbReference type="GO" id="GO:0006950">
    <property type="term" value="P:response to stress"/>
    <property type="evidence" value="ECO:0007669"/>
    <property type="project" value="TreeGrafter"/>
</dbReference>
<evidence type="ECO:0000313" key="5">
    <source>
        <dbReference type="EMBL" id="GFM31828.1"/>
    </source>
</evidence>
<keyword evidence="3" id="KW-0804">Transcription</keyword>
<evidence type="ECO:0000256" key="3">
    <source>
        <dbReference type="ARBA" id="ARBA00023163"/>
    </source>
</evidence>
<dbReference type="PRINTS" id="PR00598">
    <property type="entry name" value="HTHMARR"/>
</dbReference>
<gene>
    <name evidence="5" type="ORF">DSM101010T_01930</name>
</gene>
<evidence type="ECO:0000259" key="4">
    <source>
        <dbReference type="PROSITE" id="PS50995"/>
    </source>
</evidence>
<evidence type="ECO:0000313" key="6">
    <source>
        <dbReference type="Proteomes" id="UP000503840"/>
    </source>
</evidence>
<keyword evidence="6" id="KW-1185">Reference proteome</keyword>
<accession>A0A7J0BE67</accession>
<dbReference type="InterPro" id="IPR036388">
    <property type="entry name" value="WH-like_DNA-bd_sf"/>
</dbReference>
<dbReference type="AlphaFoldDB" id="A0A7J0BE67"/>
<feature type="domain" description="HTH marR-type" evidence="4">
    <location>
        <begin position="1"/>
        <end position="129"/>
    </location>
</feature>
<organism evidence="5 6">
    <name type="scientific">Desulfovibrio subterraneus</name>
    <dbReference type="NCBI Taxonomy" id="2718620"/>
    <lineage>
        <taxon>Bacteria</taxon>
        <taxon>Pseudomonadati</taxon>
        <taxon>Thermodesulfobacteriota</taxon>
        <taxon>Desulfovibrionia</taxon>
        <taxon>Desulfovibrionales</taxon>
        <taxon>Desulfovibrionaceae</taxon>
        <taxon>Desulfovibrio</taxon>
    </lineage>
</organism>
<dbReference type="Gene3D" id="1.10.10.10">
    <property type="entry name" value="Winged helix-like DNA-binding domain superfamily/Winged helix DNA-binding domain"/>
    <property type="match status" value="1"/>
</dbReference>
<evidence type="ECO:0000256" key="1">
    <source>
        <dbReference type="ARBA" id="ARBA00023015"/>
    </source>
</evidence>
<dbReference type="PANTHER" id="PTHR33164:SF64">
    <property type="entry name" value="TRANSCRIPTIONAL REGULATOR SLYA"/>
    <property type="match status" value="1"/>
</dbReference>
<dbReference type="Proteomes" id="UP000503840">
    <property type="component" value="Unassembled WGS sequence"/>
</dbReference>
<dbReference type="PROSITE" id="PS50995">
    <property type="entry name" value="HTH_MARR_2"/>
    <property type="match status" value="1"/>
</dbReference>
<comment type="caution">
    <text evidence="5">The sequence shown here is derived from an EMBL/GenBank/DDBJ whole genome shotgun (WGS) entry which is preliminary data.</text>
</comment>
<name>A0A7J0BE67_9BACT</name>
<keyword evidence="1" id="KW-0805">Transcription regulation</keyword>
<proteinExistence type="predicted"/>
<dbReference type="GO" id="GO:0003700">
    <property type="term" value="F:DNA-binding transcription factor activity"/>
    <property type="evidence" value="ECO:0007669"/>
    <property type="project" value="InterPro"/>
</dbReference>
<dbReference type="SUPFAM" id="SSF46785">
    <property type="entry name" value="Winged helix' DNA-binding domain"/>
    <property type="match status" value="1"/>
</dbReference>
<dbReference type="EMBL" id="BLVO01000004">
    <property type="protein sequence ID" value="GFM31828.1"/>
    <property type="molecule type" value="Genomic_DNA"/>
</dbReference>
<reference evidence="5 6" key="1">
    <citation type="submission" date="2020-05" db="EMBL/GenBank/DDBJ databases">
        <title>Draft genome sequence of Desulfovibrio sp. strain HN2T.</title>
        <authorList>
            <person name="Ueno A."/>
            <person name="Tamazawa S."/>
            <person name="Tamamura S."/>
            <person name="Murakami T."/>
            <person name="Kiyama T."/>
            <person name="Inomata H."/>
            <person name="Amano Y."/>
            <person name="Miyakawa K."/>
            <person name="Tamaki H."/>
            <person name="Naganuma T."/>
            <person name="Kaneko K."/>
        </authorList>
    </citation>
    <scope>NUCLEOTIDE SEQUENCE [LARGE SCALE GENOMIC DNA]</scope>
    <source>
        <strain evidence="5 6">HN2</strain>
    </source>
</reference>
<dbReference type="PANTHER" id="PTHR33164">
    <property type="entry name" value="TRANSCRIPTIONAL REGULATOR, MARR FAMILY"/>
    <property type="match status" value="1"/>
</dbReference>
<dbReference type="Pfam" id="PF01047">
    <property type="entry name" value="MarR"/>
    <property type="match status" value="1"/>
</dbReference>
<dbReference type="RefSeq" id="WP_174403528.1">
    <property type="nucleotide sequence ID" value="NZ_BLVO01000004.1"/>
</dbReference>